<keyword evidence="1" id="KW-0812">Transmembrane</keyword>
<name>A0AAD7CKG2_9AGAR</name>
<sequence length="250" mass="27615">MATVSPAAAAAQEAALLQLITDSQTTNYLAGEPANVSNVPWTLTRSEAAGLTLLIRMGPTVNCSVEHVSTFKEEVGAFRGSTRRADDDIQVQYVWQSRLSLWSVLYVWDYNGMKDRFFEADSLFHTCCIGSCSDLRSPPKSVVFSLFCCKIFIGVTPFVVLDSEMATSTAIIISVDFILVLRFAVEMATMCVYAYLKLPGKTDRVDFRTTFGLLTILPLKAETDFIAVGQVHNFNLAHPLITDTIPTDQF</sequence>
<comment type="caution">
    <text evidence="2">The sequence shown here is derived from an EMBL/GenBank/DDBJ whole genome shotgun (WGS) entry which is preliminary data.</text>
</comment>
<accession>A0AAD7CKG2</accession>
<feature type="transmembrane region" description="Helical" evidence="1">
    <location>
        <begin position="172"/>
        <end position="196"/>
    </location>
</feature>
<keyword evidence="3" id="KW-1185">Reference proteome</keyword>
<dbReference type="Proteomes" id="UP001221142">
    <property type="component" value="Unassembled WGS sequence"/>
</dbReference>
<organism evidence="2 3">
    <name type="scientific">Roridomyces roridus</name>
    <dbReference type="NCBI Taxonomy" id="1738132"/>
    <lineage>
        <taxon>Eukaryota</taxon>
        <taxon>Fungi</taxon>
        <taxon>Dikarya</taxon>
        <taxon>Basidiomycota</taxon>
        <taxon>Agaricomycotina</taxon>
        <taxon>Agaricomycetes</taxon>
        <taxon>Agaricomycetidae</taxon>
        <taxon>Agaricales</taxon>
        <taxon>Marasmiineae</taxon>
        <taxon>Mycenaceae</taxon>
        <taxon>Roridomyces</taxon>
    </lineage>
</organism>
<keyword evidence="1" id="KW-0472">Membrane</keyword>
<dbReference type="AlphaFoldDB" id="A0AAD7CKG2"/>
<dbReference type="EMBL" id="JARKIF010000001">
    <property type="protein sequence ID" value="KAJ7649822.1"/>
    <property type="molecule type" value="Genomic_DNA"/>
</dbReference>
<feature type="transmembrane region" description="Helical" evidence="1">
    <location>
        <begin position="142"/>
        <end position="160"/>
    </location>
</feature>
<keyword evidence="1" id="KW-1133">Transmembrane helix</keyword>
<evidence type="ECO:0000313" key="2">
    <source>
        <dbReference type="EMBL" id="KAJ7649822.1"/>
    </source>
</evidence>
<reference evidence="2" key="1">
    <citation type="submission" date="2023-03" db="EMBL/GenBank/DDBJ databases">
        <title>Massive genome expansion in bonnet fungi (Mycena s.s.) driven by repeated elements and novel gene families across ecological guilds.</title>
        <authorList>
            <consortium name="Lawrence Berkeley National Laboratory"/>
            <person name="Harder C.B."/>
            <person name="Miyauchi S."/>
            <person name="Viragh M."/>
            <person name="Kuo A."/>
            <person name="Thoen E."/>
            <person name="Andreopoulos B."/>
            <person name="Lu D."/>
            <person name="Skrede I."/>
            <person name="Drula E."/>
            <person name="Henrissat B."/>
            <person name="Morin E."/>
            <person name="Kohler A."/>
            <person name="Barry K."/>
            <person name="LaButti K."/>
            <person name="Morin E."/>
            <person name="Salamov A."/>
            <person name="Lipzen A."/>
            <person name="Mereny Z."/>
            <person name="Hegedus B."/>
            <person name="Baldrian P."/>
            <person name="Stursova M."/>
            <person name="Weitz H."/>
            <person name="Taylor A."/>
            <person name="Grigoriev I.V."/>
            <person name="Nagy L.G."/>
            <person name="Martin F."/>
            <person name="Kauserud H."/>
        </authorList>
    </citation>
    <scope>NUCLEOTIDE SEQUENCE</scope>
    <source>
        <strain evidence="2">9284</strain>
    </source>
</reference>
<protein>
    <submittedName>
        <fullName evidence="2">Uncharacterized protein</fullName>
    </submittedName>
</protein>
<evidence type="ECO:0000313" key="3">
    <source>
        <dbReference type="Proteomes" id="UP001221142"/>
    </source>
</evidence>
<gene>
    <name evidence="2" type="ORF">FB45DRAFT_858785</name>
</gene>
<evidence type="ECO:0000256" key="1">
    <source>
        <dbReference type="SAM" id="Phobius"/>
    </source>
</evidence>
<proteinExistence type="predicted"/>